<evidence type="ECO:0000313" key="2">
    <source>
        <dbReference type="Proteomes" id="UP001162483"/>
    </source>
</evidence>
<sequence>MEWQELNVTFVPMDFMDIMMVAVHLVTVRIHRITATPRPESVSVPLTHMGQSANSAMPTTGAMILSLDVWNATAVQMGLPFSSVTSLLASVCAGRSLLDRLAILVYLDTEITPTASPVTVM</sequence>
<reference evidence="1" key="1">
    <citation type="submission" date="2023-05" db="EMBL/GenBank/DDBJ databases">
        <authorList>
            <person name="Stuckert A."/>
        </authorList>
    </citation>
    <scope>NUCLEOTIDE SEQUENCE</scope>
</reference>
<dbReference type="Proteomes" id="UP001162483">
    <property type="component" value="Unassembled WGS sequence"/>
</dbReference>
<keyword evidence="2" id="KW-1185">Reference proteome</keyword>
<protein>
    <submittedName>
        <fullName evidence="1">Uncharacterized protein</fullName>
    </submittedName>
</protein>
<organism evidence="1 2">
    <name type="scientific">Staurois parvus</name>
    <dbReference type="NCBI Taxonomy" id="386267"/>
    <lineage>
        <taxon>Eukaryota</taxon>
        <taxon>Metazoa</taxon>
        <taxon>Chordata</taxon>
        <taxon>Craniata</taxon>
        <taxon>Vertebrata</taxon>
        <taxon>Euteleostomi</taxon>
        <taxon>Amphibia</taxon>
        <taxon>Batrachia</taxon>
        <taxon>Anura</taxon>
        <taxon>Neobatrachia</taxon>
        <taxon>Ranoidea</taxon>
        <taxon>Ranidae</taxon>
        <taxon>Staurois</taxon>
    </lineage>
</organism>
<accession>A0ABN9FV10</accession>
<dbReference type="EMBL" id="CATNWA010017493">
    <property type="protein sequence ID" value="CAI9600912.1"/>
    <property type="molecule type" value="Genomic_DNA"/>
</dbReference>
<gene>
    <name evidence="1" type="ORF">SPARVUS_LOCUS12894936</name>
</gene>
<comment type="caution">
    <text evidence="1">The sequence shown here is derived from an EMBL/GenBank/DDBJ whole genome shotgun (WGS) entry which is preliminary data.</text>
</comment>
<proteinExistence type="predicted"/>
<evidence type="ECO:0000313" key="1">
    <source>
        <dbReference type="EMBL" id="CAI9600912.1"/>
    </source>
</evidence>
<name>A0ABN9FV10_9NEOB</name>